<gene>
    <name evidence="1" type="ORF">SAMN05216268_103184</name>
</gene>
<proteinExistence type="predicted"/>
<evidence type="ECO:0008006" key="3">
    <source>
        <dbReference type="Google" id="ProtNLM"/>
    </source>
</evidence>
<sequence length="326" mass="34028">MPVLEGCPPAADTGRPAHLRATIAPPSSATAGHRAFSATSGRLSGMRIELATEPGDPQRPNEDYASVALPASGDGGALVLLDGVTPPEGDYGCVHSVPWFTARLGGAMLELSVSRRDMTLTEALAAAVTRTAEAHRDTCDLSHPRTPQATVVAARWSREAVEHLVLSDSVLLLEKADGSVHPVRDTRLDDLPPAVRARRATVRALPRGSAERAAAAREYVRAVEALRNAEGGFFTAAADPSVAARALTGATPRAGLRSLTALSDGAGRWVEVFRAGSWARCAALVAEAGPQALIDRVRELEAADPEGAAHPRGKARDDAAVIHVAP</sequence>
<name>A0A9X8MNP0_9ACTN</name>
<reference evidence="2" key="1">
    <citation type="submission" date="2016-11" db="EMBL/GenBank/DDBJ databases">
        <authorList>
            <person name="Jaros S."/>
            <person name="Januszkiewicz K."/>
            <person name="Wedrychowicz H."/>
        </authorList>
    </citation>
    <scope>NUCLEOTIDE SEQUENCE [LARGE SCALE GENOMIC DNA]</scope>
    <source>
        <strain evidence="2">CGMCC 4.3555</strain>
    </source>
</reference>
<organism evidence="1 2">
    <name type="scientific">Streptomyces yunnanensis</name>
    <dbReference type="NCBI Taxonomy" id="156453"/>
    <lineage>
        <taxon>Bacteria</taxon>
        <taxon>Bacillati</taxon>
        <taxon>Actinomycetota</taxon>
        <taxon>Actinomycetes</taxon>
        <taxon>Kitasatosporales</taxon>
        <taxon>Streptomycetaceae</taxon>
        <taxon>Streptomyces</taxon>
    </lineage>
</organism>
<evidence type="ECO:0000313" key="1">
    <source>
        <dbReference type="EMBL" id="SHL20196.1"/>
    </source>
</evidence>
<protein>
    <recommendedName>
        <fullName evidence="3">Protein phosphatase 2C</fullName>
    </recommendedName>
</protein>
<accession>A0A9X8MNP0</accession>
<dbReference type="Proteomes" id="UP000184388">
    <property type="component" value="Unassembled WGS sequence"/>
</dbReference>
<dbReference type="AlphaFoldDB" id="A0A9X8MNP0"/>
<comment type="caution">
    <text evidence="1">The sequence shown here is derived from an EMBL/GenBank/DDBJ whole genome shotgun (WGS) entry which is preliminary data.</text>
</comment>
<evidence type="ECO:0000313" key="2">
    <source>
        <dbReference type="Proteomes" id="UP000184388"/>
    </source>
</evidence>
<dbReference type="EMBL" id="FRBK01000003">
    <property type="protein sequence ID" value="SHL20196.1"/>
    <property type="molecule type" value="Genomic_DNA"/>
</dbReference>